<feature type="compositionally biased region" description="Pro residues" evidence="1">
    <location>
        <begin position="167"/>
        <end position="176"/>
    </location>
</feature>
<evidence type="ECO:0000313" key="4">
    <source>
        <dbReference type="Proteomes" id="UP000623467"/>
    </source>
</evidence>
<dbReference type="Gene3D" id="3.90.550.10">
    <property type="entry name" value="Spore Coat Polysaccharide Biosynthesis Protein SpsA, Chain A"/>
    <property type="match status" value="1"/>
</dbReference>
<feature type="transmembrane region" description="Helical" evidence="2">
    <location>
        <begin position="7"/>
        <end position="27"/>
    </location>
</feature>
<dbReference type="Proteomes" id="UP000623467">
    <property type="component" value="Unassembled WGS sequence"/>
</dbReference>
<keyword evidence="2" id="KW-0472">Membrane</keyword>
<dbReference type="InterPro" id="IPR002495">
    <property type="entry name" value="Glyco_trans_8"/>
</dbReference>
<name>A0A8H6XF26_9AGAR</name>
<dbReference type="OrthoDB" id="2014201at2759"/>
<dbReference type="InterPro" id="IPR050587">
    <property type="entry name" value="GNT1/Glycosyltrans_8"/>
</dbReference>
<keyword evidence="2" id="KW-0812">Transmembrane</keyword>
<feature type="region of interest" description="Disordered" evidence="1">
    <location>
        <begin position="160"/>
        <end position="179"/>
    </location>
</feature>
<dbReference type="InterPro" id="IPR029044">
    <property type="entry name" value="Nucleotide-diphossugar_trans"/>
</dbReference>
<comment type="caution">
    <text evidence="3">The sequence shown here is derived from an EMBL/GenBank/DDBJ whole genome shotgun (WGS) entry which is preliminary data.</text>
</comment>
<sequence length="311" mass="35486">MALKAAYVTLLTKVSYLAGTLVLWYGLQESQSAYPLVVMVTPELEQDARNVLEKFGIRMIEVQSLLPEDGVHKLSESDKRFHDTWTKLRQAISVADGVFWLIEFDRVVLLDSDMVVKKNIDDLMTMELPKGGIAAVHVCACNPRKFAHYPPDWIPENCAHTAVSGPTEPPPAPVDQPRPYGQLNSGTVVLEPSLERAQKLAHFLATDQRVPTWSFPDQDLLTAFFHGKWSSLPWYYNALKTLRNIHPQLWDDDVARCVHYILPEKPWHVKLEDSTYKVVDSWWWAQYQKMGEKLQAEDMDAWKIVSAVVVS</sequence>
<reference evidence="3" key="1">
    <citation type="submission" date="2020-05" db="EMBL/GenBank/DDBJ databases">
        <title>Mycena genomes resolve the evolution of fungal bioluminescence.</title>
        <authorList>
            <person name="Tsai I.J."/>
        </authorList>
    </citation>
    <scope>NUCLEOTIDE SEQUENCE</scope>
    <source>
        <strain evidence="3">160909Yilan</strain>
    </source>
</reference>
<gene>
    <name evidence="3" type="ORF">MSAN_02150500</name>
</gene>
<protein>
    <recommendedName>
        <fullName evidence="5">Glycosyltransferase family 8 protein</fullName>
    </recommendedName>
</protein>
<evidence type="ECO:0000313" key="3">
    <source>
        <dbReference type="EMBL" id="KAF7339366.1"/>
    </source>
</evidence>
<evidence type="ECO:0000256" key="2">
    <source>
        <dbReference type="SAM" id="Phobius"/>
    </source>
</evidence>
<evidence type="ECO:0000256" key="1">
    <source>
        <dbReference type="SAM" id="MobiDB-lite"/>
    </source>
</evidence>
<evidence type="ECO:0008006" key="5">
    <source>
        <dbReference type="Google" id="ProtNLM"/>
    </source>
</evidence>
<organism evidence="3 4">
    <name type="scientific">Mycena sanguinolenta</name>
    <dbReference type="NCBI Taxonomy" id="230812"/>
    <lineage>
        <taxon>Eukaryota</taxon>
        <taxon>Fungi</taxon>
        <taxon>Dikarya</taxon>
        <taxon>Basidiomycota</taxon>
        <taxon>Agaricomycotina</taxon>
        <taxon>Agaricomycetes</taxon>
        <taxon>Agaricomycetidae</taxon>
        <taxon>Agaricales</taxon>
        <taxon>Marasmiineae</taxon>
        <taxon>Mycenaceae</taxon>
        <taxon>Mycena</taxon>
    </lineage>
</organism>
<dbReference type="GO" id="GO:0016757">
    <property type="term" value="F:glycosyltransferase activity"/>
    <property type="evidence" value="ECO:0007669"/>
    <property type="project" value="InterPro"/>
</dbReference>
<dbReference type="PANTHER" id="PTHR11183">
    <property type="entry name" value="GLYCOGENIN SUBFAMILY MEMBER"/>
    <property type="match status" value="1"/>
</dbReference>
<dbReference type="SUPFAM" id="SSF53448">
    <property type="entry name" value="Nucleotide-diphospho-sugar transferases"/>
    <property type="match status" value="1"/>
</dbReference>
<dbReference type="AlphaFoldDB" id="A0A8H6XF26"/>
<dbReference type="EMBL" id="JACAZH010000031">
    <property type="protein sequence ID" value="KAF7339366.1"/>
    <property type="molecule type" value="Genomic_DNA"/>
</dbReference>
<keyword evidence="2" id="KW-1133">Transmembrane helix</keyword>
<proteinExistence type="predicted"/>
<dbReference type="Pfam" id="PF01501">
    <property type="entry name" value="Glyco_transf_8"/>
    <property type="match status" value="1"/>
</dbReference>
<dbReference type="CDD" id="cd02537">
    <property type="entry name" value="GT8_Glycogenin"/>
    <property type="match status" value="1"/>
</dbReference>
<keyword evidence="4" id="KW-1185">Reference proteome</keyword>
<accession>A0A8H6XF26</accession>